<dbReference type="EMBL" id="MH026108">
    <property type="protein sequence ID" value="QBX88564.1"/>
    <property type="molecule type" value="Genomic_DNA"/>
</dbReference>
<evidence type="ECO:0000313" key="1">
    <source>
        <dbReference type="EMBL" id="QBX88564.1"/>
    </source>
</evidence>
<keyword evidence="1" id="KW-0934">Plastid</keyword>
<reference evidence="1" key="1">
    <citation type="journal article" date="2019" name="Phycologia">
        <title>Chloroplast and mitochondrial genomes of Balbiania investiens (Balbianiales, Nemaliophycidae).</title>
        <authorList>
            <person name="Evans J.R."/>
            <person name="StAmour N."/>
            <person name="Verbruggen H."/>
            <person name="Salomaki E.D."/>
            <person name="Vis M.L."/>
        </authorList>
    </citation>
    <scope>NUCLEOTIDE SEQUENCE</scope>
</reference>
<name>A0A4D6BKP4_9FLOR</name>
<gene>
    <name evidence="1" type="primary">orf6</name>
</gene>
<dbReference type="GeneID" id="40138707"/>
<dbReference type="RefSeq" id="YP_009628781.1">
    <property type="nucleotide sequence ID" value="NC_042171.1"/>
</dbReference>
<protein>
    <submittedName>
        <fullName evidence="1">Uncharacterized protein</fullName>
    </submittedName>
</protein>
<accession>A0A4D6BKP4</accession>
<proteinExistence type="predicted"/>
<sequence>MRSNIFIKKNLEVLLLVIESLDPYSLDELATIADHIKILELFVFKTDTLRHYKYLNNVNYFQSMLIILKGISKVLNAQHIKRNVITILRELSTKHNTNFEYSQLTYNYIKRFQNNYRRSISPYITGSQQYEDPIHIEVISIIHLFTIYKLYSKPGMHWLLLHLESE</sequence>
<geneLocation type="plastid" evidence="1"/>
<organism evidence="1">
    <name type="scientific">Balbiania investiens</name>
    <dbReference type="NCBI Taxonomy" id="111861"/>
    <lineage>
        <taxon>Eukaryota</taxon>
        <taxon>Rhodophyta</taxon>
        <taxon>Florideophyceae</taxon>
        <taxon>Nemaliophycidae</taxon>
        <taxon>Balbianiales</taxon>
        <taxon>Balbianiaceae</taxon>
        <taxon>Balbiania</taxon>
    </lineage>
</organism>
<dbReference type="AlphaFoldDB" id="A0A4D6BKP4"/>